<dbReference type="Proteomes" id="UP000324222">
    <property type="component" value="Unassembled WGS sequence"/>
</dbReference>
<proteinExistence type="predicted"/>
<gene>
    <name evidence="1" type="ORF">E2C01_089187</name>
</gene>
<comment type="caution">
    <text evidence="1">The sequence shown here is derived from an EMBL/GenBank/DDBJ whole genome shotgun (WGS) entry which is preliminary data.</text>
</comment>
<reference evidence="1 2" key="1">
    <citation type="submission" date="2019-05" db="EMBL/GenBank/DDBJ databases">
        <title>Another draft genome of Portunus trituberculatus and its Hox gene families provides insights of decapod evolution.</title>
        <authorList>
            <person name="Jeong J.-H."/>
            <person name="Song I."/>
            <person name="Kim S."/>
            <person name="Choi T."/>
            <person name="Kim D."/>
            <person name="Ryu S."/>
            <person name="Kim W."/>
        </authorList>
    </citation>
    <scope>NUCLEOTIDE SEQUENCE [LARGE SCALE GENOMIC DNA]</scope>
    <source>
        <tissue evidence="1">Muscle</tissue>
    </source>
</reference>
<name>A0A5B7JIE9_PORTR</name>
<organism evidence="1 2">
    <name type="scientific">Portunus trituberculatus</name>
    <name type="common">Swimming crab</name>
    <name type="synonym">Neptunus trituberculatus</name>
    <dbReference type="NCBI Taxonomy" id="210409"/>
    <lineage>
        <taxon>Eukaryota</taxon>
        <taxon>Metazoa</taxon>
        <taxon>Ecdysozoa</taxon>
        <taxon>Arthropoda</taxon>
        <taxon>Crustacea</taxon>
        <taxon>Multicrustacea</taxon>
        <taxon>Malacostraca</taxon>
        <taxon>Eumalacostraca</taxon>
        <taxon>Eucarida</taxon>
        <taxon>Decapoda</taxon>
        <taxon>Pleocyemata</taxon>
        <taxon>Brachyura</taxon>
        <taxon>Eubrachyura</taxon>
        <taxon>Portunoidea</taxon>
        <taxon>Portunidae</taxon>
        <taxon>Portuninae</taxon>
        <taxon>Portunus</taxon>
    </lineage>
</organism>
<evidence type="ECO:0000313" key="2">
    <source>
        <dbReference type="Proteomes" id="UP000324222"/>
    </source>
</evidence>
<sequence length="95" mass="10209">MAAAGFICTYIPLVIRYSAWQNCYSIKRRGEANAGSSDHSYGCCDCSFGSIKHLSGVSQSRVSSRSYSRVQCFADSTEAAQTCHANSIPPGDSDN</sequence>
<dbReference type="EMBL" id="VSRR010097042">
    <property type="protein sequence ID" value="MPC94036.1"/>
    <property type="molecule type" value="Genomic_DNA"/>
</dbReference>
<accession>A0A5B7JIE9</accession>
<evidence type="ECO:0000313" key="1">
    <source>
        <dbReference type="EMBL" id="MPC94036.1"/>
    </source>
</evidence>
<protein>
    <submittedName>
        <fullName evidence="1">Uncharacterized protein</fullName>
    </submittedName>
</protein>
<dbReference type="AlphaFoldDB" id="A0A5B7JIE9"/>
<keyword evidence="2" id="KW-1185">Reference proteome</keyword>